<sequence>MDKNNGQQLEGDYEKGTDEKSTASPQEQTIHQHASTCQEEIQPTHQENVQQPSNVNENQQKETDSKDKKVNFNFDRSLNESKGILKDAIIKPHSVINSNRSISLETSVIIFVLLSFILGVFAYFSVKNLMDNMFGGLGSFFGSSIGIEFLFKTMFGWLVTFAVGYFTLYYMLSYFGNRKMEHKLLLTKYVTVNIPFVLVFCIVFVLFGLLAIEYFMIMYVFGLMLFGMIHIYLFLVNVKKPKFDMFWLSAGYLLVLLVATYLLTGIDFGF</sequence>
<keyword evidence="2" id="KW-0812">Transmembrane</keyword>
<feature type="transmembrane region" description="Helical" evidence="2">
    <location>
        <begin position="245"/>
        <end position="264"/>
    </location>
</feature>
<comment type="caution">
    <text evidence="3">The sequence shown here is derived from an EMBL/GenBank/DDBJ whole genome shotgun (WGS) entry which is preliminary data.</text>
</comment>
<reference evidence="3" key="2">
    <citation type="submission" date="2020-09" db="EMBL/GenBank/DDBJ databases">
        <authorList>
            <person name="Sun Q."/>
            <person name="Ohkuma M."/>
        </authorList>
    </citation>
    <scope>NUCLEOTIDE SEQUENCE</scope>
    <source>
        <strain evidence="3">JCM 17251</strain>
    </source>
</reference>
<feature type="transmembrane region" description="Helical" evidence="2">
    <location>
        <begin position="189"/>
        <end position="210"/>
    </location>
</feature>
<dbReference type="AlphaFoldDB" id="A0A917XT06"/>
<feature type="compositionally biased region" description="Basic and acidic residues" evidence="1">
    <location>
        <begin position="59"/>
        <end position="69"/>
    </location>
</feature>
<feature type="compositionally biased region" description="Basic and acidic residues" evidence="1">
    <location>
        <begin position="12"/>
        <end position="21"/>
    </location>
</feature>
<evidence type="ECO:0000256" key="2">
    <source>
        <dbReference type="SAM" id="Phobius"/>
    </source>
</evidence>
<name>A0A917XT06_9BACI</name>
<keyword evidence="2" id="KW-0472">Membrane</keyword>
<dbReference type="RefSeq" id="WP_156856196.1">
    <property type="nucleotide sequence ID" value="NZ_BMOS01000002.1"/>
</dbReference>
<proteinExistence type="predicted"/>
<dbReference type="Proteomes" id="UP000624041">
    <property type="component" value="Unassembled WGS sequence"/>
</dbReference>
<protein>
    <submittedName>
        <fullName evidence="3">Uncharacterized protein</fullName>
    </submittedName>
</protein>
<evidence type="ECO:0000313" key="4">
    <source>
        <dbReference type="Proteomes" id="UP000624041"/>
    </source>
</evidence>
<feature type="region of interest" description="Disordered" evidence="1">
    <location>
        <begin position="1"/>
        <end position="69"/>
    </location>
</feature>
<evidence type="ECO:0000256" key="1">
    <source>
        <dbReference type="SAM" id="MobiDB-lite"/>
    </source>
</evidence>
<feature type="compositionally biased region" description="Polar residues" evidence="1">
    <location>
        <begin position="22"/>
        <end position="58"/>
    </location>
</feature>
<organism evidence="3 4">
    <name type="scientific">Oceanobacillus indicireducens</name>
    <dbReference type="NCBI Taxonomy" id="1004261"/>
    <lineage>
        <taxon>Bacteria</taxon>
        <taxon>Bacillati</taxon>
        <taxon>Bacillota</taxon>
        <taxon>Bacilli</taxon>
        <taxon>Bacillales</taxon>
        <taxon>Bacillaceae</taxon>
        <taxon>Oceanobacillus</taxon>
    </lineage>
</organism>
<reference evidence="3" key="1">
    <citation type="journal article" date="2014" name="Int. J. Syst. Evol. Microbiol.">
        <title>Complete genome sequence of Corynebacterium casei LMG S-19264T (=DSM 44701T), isolated from a smear-ripened cheese.</title>
        <authorList>
            <consortium name="US DOE Joint Genome Institute (JGI-PGF)"/>
            <person name="Walter F."/>
            <person name="Albersmeier A."/>
            <person name="Kalinowski J."/>
            <person name="Ruckert C."/>
        </authorList>
    </citation>
    <scope>NUCLEOTIDE SEQUENCE</scope>
    <source>
        <strain evidence="3">JCM 17251</strain>
    </source>
</reference>
<keyword evidence="2" id="KW-1133">Transmembrane helix</keyword>
<evidence type="ECO:0000313" key="3">
    <source>
        <dbReference type="EMBL" id="GGN50952.1"/>
    </source>
</evidence>
<accession>A0A917XT06</accession>
<gene>
    <name evidence="3" type="ORF">GCM10007971_05010</name>
</gene>
<dbReference type="EMBL" id="BMOS01000002">
    <property type="protein sequence ID" value="GGN50952.1"/>
    <property type="molecule type" value="Genomic_DNA"/>
</dbReference>
<feature type="transmembrane region" description="Helical" evidence="2">
    <location>
        <begin position="216"/>
        <end position="238"/>
    </location>
</feature>
<keyword evidence="4" id="KW-1185">Reference proteome</keyword>
<feature type="transmembrane region" description="Helical" evidence="2">
    <location>
        <begin position="108"/>
        <end position="126"/>
    </location>
</feature>
<feature type="transmembrane region" description="Helical" evidence="2">
    <location>
        <begin position="157"/>
        <end position="177"/>
    </location>
</feature>